<accession>A0A814V1M2</accession>
<evidence type="ECO:0000313" key="8">
    <source>
        <dbReference type="Proteomes" id="UP000663828"/>
    </source>
</evidence>
<feature type="compositionally biased region" description="Polar residues" evidence="4">
    <location>
        <begin position="94"/>
        <end position="116"/>
    </location>
</feature>
<evidence type="ECO:0000256" key="1">
    <source>
        <dbReference type="ARBA" id="ARBA00022741"/>
    </source>
</evidence>
<feature type="region of interest" description="Disordered" evidence="4">
    <location>
        <begin position="94"/>
        <end position="123"/>
    </location>
</feature>
<dbReference type="GO" id="GO:0016887">
    <property type="term" value="F:ATP hydrolysis activity"/>
    <property type="evidence" value="ECO:0007669"/>
    <property type="project" value="InterPro"/>
</dbReference>
<dbReference type="Proteomes" id="UP000663828">
    <property type="component" value="Unassembled WGS sequence"/>
</dbReference>
<evidence type="ECO:0000313" key="7">
    <source>
        <dbReference type="EMBL" id="CAF1181807.1"/>
    </source>
</evidence>
<name>A0A814V1M2_ADIRI</name>
<dbReference type="PROSITE" id="PS00674">
    <property type="entry name" value="AAA"/>
    <property type="match status" value="1"/>
</dbReference>
<feature type="coiled-coil region" evidence="3">
    <location>
        <begin position="1012"/>
        <end position="1043"/>
    </location>
</feature>
<dbReference type="InterPro" id="IPR003959">
    <property type="entry name" value="ATPase_AAA_core"/>
</dbReference>
<keyword evidence="3" id="KW-0175">Coiled coil</keyword>
<sequence>MASALPKVSVYEYFKSGLSVSDEKVIAFRDCYAEITSIDQFDGHVVNEIALNNTAEQLGIQIGSDVDREILRTCIRQDDLEQVLDSLSIIRQRQPQASPSDASGTQTISATVPQQSQDEETPTELTEVECITIVKNRTNEVDTFIETFLLQVAGRVSSTTSRSTTDNLPFSNYNNKFILDPNSTFALFIREQVHSLGIIRQKQSAHLRLVEPVSITDEFSSWSYDHFRGLFRIELRSHSEKNFPSSWVLDKNVHIHCQFVVEGAQQGSENGISSVVDCPRTNSLDQFVRDVCTNEDNGQASEWLKALREEDIRSFAHLSNLKQSEWDNIRKLSMNAKRILKAAVDRERESATDDRRRLFEESSPNQELPSTTDKSKRAAHSELLASLHLIKLFICHTLRFERAFCTHRSLPKIEAACIDASFDEMRNEGYADDGLFSPMGEFFLPLTITEEELRMSRSHGGNQAKVAKIEELDNKIHDLEGQWLNAKKHVLDFNERINDLNRTMEVLHVSYTEERSQIDTNSTSRDRARKLHDVDQQWRCDQNNIEKQITEHKQKMDKWINAMTTHEKQIDDWKTERRDVEAELKKPQLPVDKGLVKPARGFIMYGPPGTGKSEIMSKLCVKLGICMVGPPLAAGELNRPLVGESERVIIALASRCHRIPYAMCCLSIDEIDSLAPKRDEDSSEGKVDKISVLLSLIDGIKDVPNMMIFCATNRLHMMDEAFLRRMSGKFFVGRPSSKARMEILNQIPEWALEPNLTDRLVIATTNFSGAACKAFTRAVTVRCMAAQRTRPNFHVDHKEALKIADRTAQQYQIFLGSETLPRLLLRNLINKSEIRVNGLSRYVYTGRIIVDLSGGSARVEIVEPDQHVSVTKHKLYASETSTQGLLERLTVYGKERNVQLLQLVDLNLLASQGAYDEKKVFETLKERYDECVAYTRSMIIYDLDALVGVNKSESDSSMGRSMSSSVVNQSIYTYVRARFREAVVEQSQGDNKDQQQTVEKWAVAVIREPFLLRQFSSDVQFARTRLEEREEELERRKAEDLLKCVKCKDHYIENENKMGNCVHHDGFVYDVSVPDLTMYTPSEVALALNKLEYGIINNPDRREEYERQKNKFKWICCDATVTTTTGAGGCKKGKHSCGGDGDQTSGGDRQQDFSCLDEARIRRWEKECQRNREYNDKWLRLLESRG</sequence>
<dbReference type="EMBL" id="CAJNOJ010000137">
    <property type="protein sequence ID" value="CAF1181807.1"/>
    <property type="molecule type" value="Genomic_DNA"/>
</dbReference>
<evidence type="ECO:0000256" key="2">
    <source>
        <dbReference type="ARBA" id="ARBA00022840"/>
    </source>
</evidence>
<proteinExistence type="predicted"/>
<evidence type="ECO:0000256" key="4">
    <source>
        <dbReference type="SAM" id="MobiDB-lite"/>
    </source>
</evidence>
<evidence type="ECO:0000313" key="6">
    <source>
        <dbReference type="EMBL" id="CAF1076864.1"/>
    </source>
</evidence>
<evidence type="ECO:0000313" key="9">
    <source>
        <dbReference type="Proteomes" id="UP000663852"/>
    </source>
</evidence>
<organism evidence="7 9">
    <name type="scientific">Adineta ricciae</name>
    <name type="common">Rotifer</name>
    <dbReference type="NCBI Taxonomy" id="249248"/>
    <lineage>
        <taxon>Eukaryota</taxon>
        <taxon>Metazoa</taxon>
        <taxon>Spiralia</taxon>
        <taxon>Gnathifera</taxon>
        <taxon>Rotifera</taxon>
        <taxon>Eurotatoria</taxon>
        <taxon>Bdelloidea</taxon>
        <taxon>Adinetida</taxon>
        <taxon>Adinetidae</taxon>
        <taxon>Adineta</taxon>
    </lineage>
</organism>
<dbReference type="Gene3D" id="3.40.50.300">
    <property type="entry name" value="P-loop containing nucleotide triphosphate hydrolases"/>
    <property type="match status" value="1"/>
</dbReference>
<feature type="domain" description="AAA+ ATPase" evidence="5">
    <location>
        <begin position="598"/>
        <end position="736"/>
    </location>
</feature>
<dbReference type="Pfam" id="PF00004">
    <property type="entry name" value="AAA"/>
    <property type="match status" value="1"/>
</dbReference>
<dbReference type="GO" id="GO:0005524">
    <property type="term" value="F:ATP binding"/>
    <property type="evidence" value="ECO:0007669"/>
    <property type="project" value="UniProtKB-KW"/>
</dbReference>
<evidence type="ECO:0000256" key="3">
    <source>
        <dbReference type="SAM" id="Coils"/>
    </source>
</evidence>
<dbReference type="PANTHER" id="PTHR23077:SF171">
    <property type="entry name" value="NUCLEAR VALOSIN-CONTAINING PROTEIN-LIKE"/>
    <property type="match status" value="1"/>
</dbReference>
<reference evidence="7" key="1">
    <citation type="submission" date="2021-02" db="EMBL/GenBank/DDBJ databases">
        <authorList>
            <person name="Nowell W R."/>
        </authorList>
    </citation>
    <scope>NUCLEOTIDE SEQUENCE</scope>
</reference>
<feature type="compositionally biased region" description="Basic and acidic residues" evidence="4">
    <location>
        <begin position="351"/>
        <end position="360"/>
    </location>
</feature>
<dbReference type="AlphaFoldDB" id="A0A814V1M2"/>
<comment type="caution">
    <text evidence="7">The sequence shown here is derived from an EMBL/GenBank/DDBJ whole genome shotgun (WGS) entry which is preliminary data.</text>
</comment>
<dbReference type="SMART" id="SM00382">
    <property type="entry name" value="AAA"/>
    <property type="match status" value="1"/>
</dbReference>
<dbReference type="Proteomes" id="UP000663852">
    <property type="component" value="Unassembled WGS sequence"/>
</dbReference>
<dbReference type="InterPro" id="IPR003593">
    <property type="entry name" value="AAA+_ATPase"/>
</dbReference>
<dbReference type="InterPro" id="IPR027417">
    <property type="entry name" value="P-loop_NTPase"/>
</dbReference>
<dbReference type="InterPro" id="IPR050168">
    <property type="entry name" value="AAA_ATPase_domain"/>
</dbReference>
<feature type="compositionally biased region" description="Polar residues" evidence="4">
    <location>
        <begin position="362"/>
        <end position="372"/>
    </location>
</feature>
<keyword evidence="1" id="KW-0547">Nucleotide-binding</keyword>
<feature type="region of interest" description="Disordered" evidence="4">
    <location>
        <begin position="351"/>
        <end position="375"/>
    </location>
</feature>
<dbReference type="InterPro" id="IPR003960">
    <property type="entry name" value="ATPase_AAA_CS"/>
</dbReference>
<evidence type="ECO:0000259" key="5">
    <source>
        <dbReference type="SMART" id="SM00382"/>
    </source>
</evidence>
<gene>
    <name evidence="7" type="ORF">EDS130_LOCUS24285</name>
    <name evidence="6" type="ORF">XAT740_LOCUS17113</name>
</gene>
<dbReference type="OrthoDB" id="10038562at2759"/>
<dbReference type="EMBL" id="CAJNOR010001110">
    <property type="protein sequence ID" value="CAF1076864.1"/>
    <property type="molecule type" value="Genomic_DNA"/>
</dbReference>
<keyword evidence="2" id="KW-0067">ATP-binding</keyword>
<feature type="compositionally biased region" description="Gly residues" evidence="4">
    <location>
        <begin position="1131"/>
        <end position="1141"/>
    </location>
</feature>
<feature type="coiled-coil region" evidence="3">
    <location>
        <begin position="542"/>
        <end position="583"/>
    </location>
</feature>
<keyword evidence="8" id="KW-1185">Reference proteome</keyword>
<protein>
    <recommendedName>
        <fullName evidence="5">AAA+ ATPase domain-containing protein</fullName>
    </recommendedName>
</protein>
<dbReference type="PANTHER" id="PTHR23077">
    <property type="entry name" value="AAA-FAMILY ATPASE"/>
    <property type="match status" value="1"/>
</dbReference>
<dbReference type="SUPFAM" id="SSF52540">
    <property type="entry name" value="P-loop containing nucleoside triphosphate hydrolases"/>
    <property type="match status" value="1"/>
</dbReference>
<feature type="region of interest" description="Disordered" evidence="4">
    <location>
        <begin position="1131"/>
        <end position="1151"/>
    </location>
</feature>